<accession>A0AAE3HIQ1</accession>
<dbReference type="RefSeq" id="WP_259054690.1">
    <property type="nucleotide sequence ID" value="NZ_JANUCT010000006.1"/>
</dbReference>
<dbReference type="PRINTS" id="PR00111">
    <property type="entry name" value="ABHYDROLASE"/>
</dbReference>
<evidence type="ECO:0000259" key="1">
    <source>
        <dbReference type="Pfam" id="PF12697"/>
    </source>
</evidence>
<dbReference type="Proteomes" id="UP001204445">
    <property type="component" value="Unassembled WGS sequence"/>
</dbReference>
<comment type="caution">
    <text evidence="2">The sequence shown here is derived from an EMBL/GenBank/DDBJ whole genome shotgun (WGS) entry which is preliminary data.</text>
</comment>
<evidence type="ECO:0000313" key="2">
    <source>
        <dbReference type="EMBL" id="MCS3903079.1"/>
    </source>
</evidence>
<feature type="domain" description="AB hydrolase-1" evidence="1">
    <location>
        <begin position="49"/>
        <end position="288"/>
    </location>
</feature>
<dbReference type="InterPro" id="IPR029058">
    <property type="entry name" value="AB_hydrolase_fold"/>
</dbReference>
<dbReference type="EMBL" id="JANUCT010000006">
    <property type="protein sequence ID" value="MCS3903079.1"/>
    <property type="molecule type" value="Genomic_DNA"/>
</dbReference>
<dbReference type="InterPro" id="IPR000073">
    <property type="entry name" value="AB_hydrolase_1"/>
</dbReference>
<organism evidence="2 3">
    <name type="scientific">Methylohalomonas lacus</name>
    <dbReference type="NCBI Taxonomy" id="398773"/>
    <lineage>
        <taxon>Bacteria</taxon>
        <taxon>Pseudomonadati</taxon>
        <taxon>Pseudomonadota</taxon>
        <taxon>Gammaproteobacteria</taxon>
        <taxon>Methylohalomonadales</taxon>
        <taxon>Methylohalomonadaceae</taxon>
        <taxon>Methylohalomonas</taxon>
    </lineage>
</organism>
<dbReference type="Pfam" id="PF12697">
    <property type="entry name" value="Abhydrolase_6"/>
    <property type="match status" value="1"/>
</dbReference>
<dbReference type="Gene3D" id="3.40.50.1820">
    <property type="entry name" value="alpha/beta hydrolase"/>
    <property type="match status" value="1"/>
</dbReference>
<keyword evidence="3" id="KW-1185">Reference proteome</keyword>
<dbReference type="SUPFAM" id="SSF53474">
    <property type="entry name" value="alpha/beta-Hydrolases"/>
    <property type="match status" value="1"/>
</dbReference>
<gene>
    <name evidence="2" type="ORF">J2T55_001096</name>
</gene>
<evidence type="ECO:0000313" key="3">
    <source>
        <dbReference type="Proteomes" id="UP001204445"/>
    </source>
</evidence>
<dbReference type="PANTHER" id="PTHR43798:SF33">
    <property type="entry name" value="HYDROLASE, PUTATIVE (AFU_ORTHOLOGUE AFUA_2G14860)-RELATED"/>
    <property type="match status" value="1"/>
</dbReference>
<dbReference type="GO" id="GO:0016020">
    <property type="term" value="C:membrane"/>
    <property type="evidence" value="ECO:0007669"/>
    <property type="project" value="TreeGrafter"/>
</dbReference>
<reference evidence="2" key="1">
    <citation type="submission" date="2022-08" db="EMBL/GenBank/DDBJ databases">
        <title>Genomic Encyclopedia of Type Strains, Phase III (KMG-III): the genomes of soil and plant-associated and newly described type strains.</title>
        <authorList>
            <person name="Whitman W."/>
        </authorList>
    </citation>
    <scope>NUCLEOTIDE SEQUENCE</scope>
    <source>
        <strain evidence="2">HMT 1</strain>
    </source>
</reference>
<proteinExistence type="predicted"/>
<dbReference type="AlphaFoldDB" id="A0AAE3HIQ1"/>
<sequence>MSLLFMPASSGAVDVSIGKPPGKMYDVGGYDLQLYCTGSGGPKVIVDTGLGSSSMEWLAIQDRVRKHARICSYDRAGYGWSDEGPGPRTAALMAKELHKLLQAAQEAPPYILVGHSFGGYIAQHFAESYANEVVGMVLVDSSHPEQTRRLQQLANLEAGDSLQQAHASSVNPVMLSQPRGNPAGNAREIGEFLNSRRKAIFAQMDELSNFAESGAQVAELRPFPEMPLIVLSRGQPVWGETPAGRAAEAQWQMLQKELAQLTNHSEQRIARHSGHHVHIDQPELVIEAITDIVRASNLQPTRNTAGID</sequence>
<name>A0AAE3HIQ1_9GAMM</name>
<protein>
    <submittedName>
        <fullName evidence="2">Pimeloyl-ACP methyl ester carboxylesterase</fullName>
    </submittedName>
</protein>
<dbReference type="InterPro" id="IPR050266">
    <property type="entry name" value="AB_hydrolase_sf"/>
</dbReference>
<dbReference type="PANTHER" id="PTHR43798">
    <property type="entry name" value="MONOACYLGLYCEROL LIPASE"/>
    <property type="match status" value="1"/>
</dbReference>